<proteinExistence type="predicted"/>
<evidence type="ECO:0000259" key="3">
    <source>
        <dbReference type="Pfam" id="PF01030"/>
    </source>
</evidence>
<keyword evidence="5" id="KW-1185">Reference proteome</keyword>
<feature type="domain" description="Receptor L-domain" evidence="3">
    <location>
        <begin position="37"/>
        <end position="131"/>
    </location>
</feature>
<dbReference type="InterPro" id="IPR000494">
    <property type="entry name" value="Rcpt_L-dom"/>
</dbReference>
<evidence type="ECO:0000256" key="2">
    <source>
        <dbReference type="SAM" id="SignalP"/>
    </source>
</evidence>
<protein>
    <recommendedName>
        <fullName evidence="3">Receptor L-domain domain-containing protein</fullName>
    </recommendedName>
</protein>
<evidence type="ECO:0000313" key="4">
    <source>
        <dbReference type="EMBL" id="CAI5439879.1"/>
    </source>
</evidence>
<name>A0A9P1I944_9PELO</name>
<feature type="signal peptide" evidence="2">
    <location>
        <begin position="1"/>
        <end position="22"/>
    </location>
</feature>
<organism evidence="4 5">
    <name type="scientific">Caenorhabditis angaria</name>
    <dbReference type="NCBI Taxonomy" id="860376"/>
    <lineage>
        <taxon>Eukaryota</taxon>
        <taxon>Metazoa</taxon>
        <taxon>Ecdysozoa</taxon>
        <taxon>Nematoda</taxon>
        <taxon>Chromadorea</taxon>
        <taxon>Rhabditida</taxon>
        <taxon>Rhabditina</taxon>
        <taxon>Rhabditomorpha</taxon>
        <taxon>Rhabditoidea</taxon>
        <taxon>Rhabditidae</taxon>
        <taxon>Peloderinae</taxon>
        <taxon>Caenorhabditis</taxon>
    </lineage>
</organism>
<keyword evidence="1" id="KW-0812">Transmembrane</keyword>
<evidence type="ECO:0000313" key="5">
    <source>
        <dbReference type="Proteomes" id="UP001152747"/>
    </source>
</evidence>
<gene>
    <name evidence="4" type="ORF">CAMP_LOCUS2516</name>
</gene>
<dbReference type="AlphaFoldDB" id="A0A9P1I944"/>
<evidence type="ECO:0000256" key="1">
    <source>
        <dbReference type="SAM" id="Phobius"/>
    </source>
</evidence>
<comment type="caution">
    <text evidence="4">The sequence shown here is derived from an EMBL/GenBank/DDBJ whole genome shotgun (WGS) entry which is preliminary data.</text>
</comment>
<keyword evidence="2" id="KW-0732">Signal</keyword>
<sequence>MLKSIKFVTIFQILLNFLLVRAEIYCNGDNWMDQPICNVIQNSVMNFKFNSVKDLKNIKTDLSSIHHIQNGIEIEIPDLIVFEFLPNVTSIRNKDGPAIKFSNHQHFKQIKFPNLQNLSGYPIHIFFEDDQYLKLSSKRGEDLAEIYLRTQKPEDPQKCSEVFNFIDVWYHDIHVKMPLPQYYFYVVIGICIVLFLMLVGIGYRTCEVYELWQEAIKEAAAASDEENFANVLSIEAEETEEK</sequence>
<reference evidence="4" key="1">
    <citation type="submission" date="2022-11" db="EMBL/GenBank/DDBJ databases">
        <authorList>
            <person name="Kikuchi T."/>
        </authorList>
    </citation>
    <scope>NUCLEOTIDE SEQUENCE</scope>
    <source>
        <strain evidence="4">PS1010</strain>
    </source>
</reference>
<accession>A0A9P1I944</accession>
<keyword evidence="1" id="KW-1133">Transmembrane helix</keyword>
<dbReference type="SUPFAM" id="SSF52058">
    <property type="entry name" value="L domain-like"/>
    <property type="match status" value="1"/>
</dbReference>
<feature type="transmembrane region" description="Helical" evidence="1">
    <location>
        <begin position="182"/>
        <end position="203"/>
    </location>
</feature>
<keyword evidence="1" id="KW-0472">Membrane</keyword>
<dbReference type="Pfam" id="PF01030">
    <property type="entry name" value="Recep_L_domain"/>
    <property type="match status" value="1"/>
</dbReference>
<dbReference type="EMBL" id="CANHGI010000001">
    <property type="protein sequence ID" value="CAI5439879.1"/>
    <property type="molecule type" value="Genomic_DNA"/>
</dbReference>
<feature type="chain" id="PRO_5040492147" description="Receptor L-domain domain-containing protein" evidence="2">
    <location>
        <begin position="23"/>
        <end position="242"/>
    </location>
</feature>
<dbReference type="Proteomes" id="UP001152747">
    <property type="component" value="Unassembled WGS sequence"/>
</dbReference>